<keyword evidence="1" id="KW-0472">Membrane</keyword>
<name>A0A0U5JI09_9BACT</name>
<dbReference type="STRING" id="389348.PNK_1823"/>
<dbReference type="InParanoid" id="A0A0U5JI09"/>
<dbReference type="EMBL" id="LN879502">
    <property type="protein sequence ID" value="CUI17430.1"/>
    <property type="molecule type" value="Genomic_DNA"/>
</dbReference>
<proteinExistence type="predicted"/>
<sequence>MGILIGMAYGKTKYDAKREFQALTSQVENSKKRKNQTLQTGCWQGLKENRMCQALGLVEDDRRLRTAILVDRIITIPLFLGLTGFTIAVALDTDSVRHQIAISALLISTMGMTAFSALLKRYFQPGKNSRLFNELYFNVFENTEFLPLVYSILTQMGDIDDESIGKHDSLQFAFSLLGMTTFGSLLSIVRVESGDSRRNPSIYTSPVYRMSSWLTFLKLAKGK</sequence>
<dbReference type="RefSeq" id="WP_158021771.1">
    <property type="nucleotide sequence ID" value="NZ_LN879502.1"/>
</dbReference>
<accession>A0A0U5JI09</accession>
<dbReference type="Proteomes" id="UP000069902">
    <property type="component" value="Chromosome cPNK"/>
</dbReference>
<evidence type="ECO:0000313" key="3">
    <source>
        <dbReference type="Proteomes" id="UP000069902"/>
    </source>
</evidence>
<gene>
    <name evidence="2" type="ORF">PNK_1823</name>
</gene>
<evidence type="ECO:0000313" key="2">
    <source>
        <dbReference type="EMBL" id="CUI17430.1"/>
    </source>
</evidence>
<keyword evidence="3" id="KW-1185">Reference proteome</keyword>
<dbReference type="PATRIC" id="fig|389348.3.peg.2048"/>
<evidence type="ECO:0000256" key="1">
    <source>
        <dbReference type="SAM" id="Phobius"/>
    </source>
</evidence>
<keyword evidence="1" id="KW-1133">Transmembrane helix</keyword>
<feature type="transmembrane region" description="Helical" evidence="1">
    <location>
        <begin position="170"/>
        <end position="189"/>
    </location>
</feature>
<dbReference type="AlphaFoldDB" id="A0A0U5JI09"/>
<feature type="transmembrane region" description="Helical" evidence="1">
    <location>
        <begin position="131"/>
        <end position="150"/>
    </location>
</feature>
<feature type="transmembrane region" description="Helical" evidence="1">
    <location>
        <begin position="100"/>
        <end position="119"/>
    </location>
</feature>
<organism evidence="2 3">
    <name type="scientific">Candidatus Protochlamydia naegleriophila</name>
    <dbReference type="NCBI Taxonomy" id="389348"/>
    <lineage>
        <taxon>Bacteria</taxon>
        <taxon>Pseudomonadati</taxon>
        <taxon>Chlamydiota</taxon>
        <taxon>Chlamydiia</taxon>
        <taxon>Parachlamydiales</taxon>
        <taxon>Parachlamydiaceae</taxon>
        <taxon>Candidatus Protochlamydia</taxon>
    </lineage>
</organism>
<dbReference type="KEGG" id="pnl:PNK_1823"/>
<reference evidence="3" key="1">
    <citation type="submission" date="2015-09" db="EMBL/GenBank/DDBJ databases">
        <authorList>
            <person name="Bertelli C."/>
        </authorList>
    </citation>
    <scope>NUCLEOTIDE SEQUENCE [LARGE SCALE GENOMIC DNA]</scope>
    <source>
        <strain evidence="3">KNic</strain>
    </source>
</reference>
<protein>
    <submittedName>
        <fullName evidence="2">Uncharacterized protein</fullName>
    </submittedName>
</protein>
<feature type="transmembrane region" description="Helical" evidence="1">
    <location>
        <begin position="69"/>
        <end position="88"/>
    </location>
</feature>
<keyword evidence="1" id="KW-0812">Transmembrane</keyword>